<dbReference type="EnsemblMetazoa" id="Aqu2.1.12442_001">
    <property type="protein sequence ID" value="Aqu2.1.12442_001"/>
    <property type="gene ID" value="Aqu2.1.12442"/>
</dbReference>
<protein>
    <submittedName>
        <fullName evidence="2">Uncharacterized protein</fullName>
    </submittedName>
</protein>
<dbReference type="InParanoid" id="A0A1X7TDA3"/>
<sequence>MMANLFSEDQLRFLAEWLHPGAAIPPGDPGGVAPGRDRSRSPVRGAGGGARRSASADPNPESGRGRPITGVHCTGLLEDMGQALSKMLEAHHKALGKLLKHKPSTNASI</sequence>
<reference evidence="2" key="1">
    <citation type="submission" date="2017-05" db="UniProtKB">
        <authorList>
            <consortium name="EnsemblMetazoa"/>
        </authorList>
    </citation>
    <scope>IDENTIFICATION</scope>
</reference>
<organism evidence="2">
    <name type="scientific">Amphimedon queenslandica</name>
    <name type="common">Sponge</name>
    <dbReference type="NCBI Taxonomy" id="400682"/>
    <lineage>
        <taxon>Eukaryota</taxon>
        <taxon>Metazoa</taxon>
        <taxon>Porifera</taxon>
        <taxon>Demospongiae</taxon>
        <taxon>Heteroscleromorpha</taxon>
        <taxon>Haplosclerida</taxon>
        <taxon>Niphatidae</taxon>
        <taxon>Amphimedon</taxon>
    </lineage>
</organism>
<name>A0A1X7TDA3_AMPQE</name>
<evidence type="ECO:0000256" key="1">
    <source>
        <dbReference type="SAM" id="MobiDB-lite"/>
    </source>
</evidence>
<dbReference type="AlphaFoldDB" id="A0A1X7TDA3"/>
<evidence type="ECO:0000313" key="2">
    <source>
        <dbReference type="EnsemblMetazoa" id="Aqu2.1.12442_001"/>
    </source>
</evidence>
<feature type="region of interest" description="Disordered" evidence="1">
    <location>
        <begin position="20"/>
        <end position="71"/>
    </location>
</feature>
<proteinExistence type="predicted"/>
<accession>A0A1X7TDA3</accession>